<evidence type="ECO:0000313" key="7">
    <source>
        <dbReference type="Proteomes" id="UP001595847"/>
    </source>
</evidence>
<gene>
    <name evidence="6" type="ORF">ACFOVU_09205</name>
</gene>
<dbReference type="Pfam" id="PF14525">
    <property type="entry name" value="AraC_binding_2"/>
    <property type="match status" value="1"/>
</dbReference>
<comment type="caution">
    <text evidence="6">The sequence shown here is derived from an EMBL/GenBank/DDBJ whole genome shotgun (WGS) entry which is preliminary data.</text>
</comment>
<dbReference type="PANTHER" id="PTHR46796:SF6">
    <property type="entry name" value="ARAC SUBFAMILY"/>
    <property type="match status" value="1"/>
</dbReference>
<evidence type="ECO:0000313" key="6">
    <source>
        <dbReference type="EMBL" id="MFC3996089.1"/>
    </source>
</evidence>
<organism evidence="6 7">
    <name type="scientific">Nocardiopsis sediminis</name>
    <dbReference type="NCBI Taxonomy" id="1778267"/>
    <lineage>
        <taxon>Bacteria</taxon>
        <taxon>Bacillati</taxon>
        <taxon>Actinomycetota</taxon>
        <taxon>Actinomycetes</taxon>
        <taxon>Streptosporangiales</taxon>
        <taxon>Nocardiopsidaceae</taxon>
        <taxon>Nocardiopsis</taxon>
    </lineage>
</organism>
<evidence type="ECO:0000259" key="5">
    <source>
        <dbReference type="PROSITE" id="PS01124"/>
    </source>
</evidence>
<sequence>MIEETFTSEEFPRAERFARFHDWMGGSYSPMRVTTDHTDDFRFRQRNLTLGRALVWPTALHATAFSRTPRLIRAGDPGDYHLGLIVDGTVTTDWGRHQTSYVPGQIFALDLSRPFGLAATNAESLFSAIGIKLPRESVGLPDRLVAKVIDRPMSYREGMGSALAGFISRLTSTAHGLTPGDGRNLATVLGDLVSALFAHTLEADEALAPEPSRRSLVLRIQAFIRQNLHDPGLDPAMIAAAHHISTRHLHQLFREEGKSTVMASIRSQRLEGARRDLADPRQSGTPVRHIATRWGFSHHAVFTRAFRDFHGIAPSDARSASTARDTDPPSARSVR</sequence>
<dbReference type="InterPro" id="IPR050204">
    <property type="entry name" value="AraC_XylS_family_regulators"/>
</dbReference>
<reference evidence="7" key="1">
    <citation type="journal article" date="2019" name="Int. J. Syst. Evol. Microbiol.">
        <title>The Global Catalogue of Microorganisms (GCM) 10K type strain sequencing project: providing services to taxonomists for standard genome sequencing and annotation.</title>
        <authorList>
            <consortium name="The Broad Institute Genomics Platform"/>
            <consortium name="The Broad Institute Genome Sequencing Center for Infectious Disease"/>
            <person name="Wu L."/>
            <person name="Ma J."/>
        </authorList>
    </citation>
    <scope>NUCLEOTIDE SEQUENCE [LARGE SCALE GENOMIC DNA]</scope>
    <source>
        <strain evidence="7">TBRC 1826</strain>
    </source>
</reference>
<evidence type="ECO:0000256" key="4">
    <source>
        <dbReference type="SAM" id="MobiDB-lite"/>
    </source>
</evidence>
<name>A0ABV8FL56_9ACTN</name>
<dbReference type="PROSITE" id="PS01124">
    <property type="entry name" value="HTH_ARAC_FAMILY_2"/>
    <property type="match status" value="1"/>
</dbReference>
<dbReference type="InterPro" id="IPR035418">
    <property type="entry name" value="AraC-bd_2"/>
</dbReference>
<feature type="region of interest" description="Disordered" evidence="4">
    <location>
        <begin position="315"/>
        <end position="335"/>
    </location>
</feature>
<evidence type="ECO:0000256" key="2">
    <source>
        <dbReference type="ARBA" id="ARBA00023125"/>
    </source>
</evidence>
<dbReference type="InterPro" id="IPR009057">
    <property type="entry name" value="Homeodomain-like_sf"/>
</dbReference>
<dbReference type="SMART" id="SM00342">
    <property type="entry name" value="HTH_ARAC"/>
    <property type="match status" value="1"/>
</dbReference>
<dbReference type="SUPFAM" id="SSF46689">
    <property type="entry name" value="Homeodomain-like"/>
    <property type="match status" value="1"/>
</dbReference>
<proteinExistence type="predicted"/>
<dbReference type="Gene3D" id="1.10.10.60">
    <property type="entry name" value="Homeodomain-like"/>
    <property type="match status" value="1"/>
</dbReference>
<feature type="domain" description="HTH araC/xylS-type" evidence="5">
    <location>
        <begin position="218"/>
        <end position="320"/>
    </location>
</feature>
<dbReference type="PANTHER" id="PTHR46796">
    <property type="entry name" value="HTH-TYPE TRANSCRIPTIONAL ACTIVATOR RHAS-RELATED"/>
    <property type="match status" value="1"/>
</dbReference>
<dbReference type="Pfam" id="PF12833">
    <property type="entry name" value="HTH_18"/>
    <property type="match status" value="1"/>
</dbReference>
<dbReference type="RefSeq" id="WP_378531838.1">
    <property type="nucleotide sequence ID" value="NZ_JBHSBH010000007.1"/>
</dbReference>
<keyword evidence="2" id="KW-0238">DNA-binding</keyword>
<dbReference type="Proteomes" id="UP001595847">
    <property type="component" value="Unassembled WGS sequence"/>
</dbReference>
<keyword evidence="7" id="KW-1185">Reference proteome</keyword>
<accession>A0ABV8FL56</accession>
<keyword evidence="1" id="KW-0805">Transcription regulation</keyword>
<dbReference type="EMBL" id="JBHSBH010000007">
    <property type="protein sequence ID" value="MFC3996089.1"/>
    <property type="molecule type" value="Genomic_DNA"/>
</dbReference>
<evidence type="ECO:0000256" key="3">
    <source>
        <dbReference type="ARBA" id="ARBA00023163"/>
    </source>
</evidence>
<keyword evidence="3" id="KW-0804">Transcription</keyword>
<dbReference type="InterPro" id="IPR018060">
    <property type="entry name" value="HTH_AraC"/>
</dbReference>
<evidence type="ECO:0000256" key="1">
    <source>
        <dbReference type="ARBA" id="ARBA00023015"/>
    </source>
</evidence>
<protein>
    <submittedName>
        <fullName evidence="6">AraC family transcriptional regulator</fullName>
    </submittedName>
</protein>